<dbReference type="WBParaSite" id="ASIM_0001842501-mRNA-1">
    <property type="protein sequence ID" value="ASIM_0001842501-mRNA-1"/>
    <property type="gene ID" value="ASIM_0001842501"/>
</dbReference>
<evidence type="ECO:0000256" key="1">
    <source>
        <dbReference type="SAM" id="MobiDB-lite"/>
    </source>
</evidence>
<sequence>MQKEDGLGEEDVSMRRPLSDGTLSESNHHQNGHMIDSNGVNMSKSHSESAQSAVINILGNASLNTDLHIEEVDFSRSDKLNATMSEAHSTQHQNGGDGLKMNSHLKNGGSEINSEFSNTSQQLLKHPVEGVFANAQTASKIDDIDGRIAAQSDDPLNQSIVYDKSMEQQQQSPQIEQTCSAGLNDPLVDGGIIDDIPNESPASPEPMRELTWLPPLYVPEIPLSTGDNERVTSPESCRAPPPSYEDDPQMMQAVIDLSATVDAKKLSAPPRKPPPLVPVPIEPHSVVRTYDRTPPCFSRSAYAKRNTAVATSWKHRDREHHQKQPQSSGNAASVGTSNETVKRHSSNPNIAHEPSTSATQRYSTHDSMVRFDFESFIVC</sequence>
<feature type="compositionally biased region" description="Basic and acidic residues" evidence="1">
    <location>
        <begin position="1"/>
        <end position="18"/>
    </location>
</feature>
<evidence type="ECO:0000313" key="3">
    <source>
        <dbReference type="Proteomes" id="UP000267096"/>
    </source>
</evidence>
<evidence type="ECO:0000313" key="4">
    <source>
        <dbReference type="WBParaSite" id="ASIM_0001842501-mRNA-1"/>
    </source>
</evidence>
<dbReference type="Proteomes" id="UP000267096">
    <property type="component" value="Unassembled WGS sequence"/>
</dbReference>
<dbReference type="AlphaFoldDB" id="A0A0M3KBS8"/>
<dbReference type="EMBL" id="UYRR01034627">
    <property type="protein sequence ID" value="VDK61642.1"/>
    <property type="molecule type" value="Genomic_DNA"/>
</dbReference>
<reference evidence="4" key="1">
    <citation type="submission" date="2017-02" db="UniProtKB">
        <authorList>
            <consortium name="WormBaseParasite"/>
        </authorList>
    </citation>
    <scope>IDENTIFICATION</scope>
</reference>
<feature type="compositionally biased region" description="Polar residues" evidence="1">
    <location>
        <begin position="38"/>
        <end position="48"/>
    </location>
</feature>
<reference evidence="2 3" key="2">
    <citation type="submission" date="2018-11" db="EMBL/GenBank/DDBJ databases">
        <authorList>
            <consortium name="Pathogen Informatics"/>
        </authorList>
    </citation>
    <scope>NUCLEOTIDE SEQUENCE [LARGE SCALE GENOMIC DNA]</scope>
</reference>
<name>A0A0M3KBS8_ANISI</name>
<gene>
    <name evidence="2" type="ORF">ASIM_LOCUS17826</name>
</gene>
<protein>
    <submittedName>
        <fullName evidence="2 4">Uncharacterized protein</fullName>
    </submittedName>
</protein>
<proteinExistence type="predicted"/>
<feature type="compositionally biased region" description="Polar residues" evidence="1">
    <location>
        <begin position="324"/>
        <end position="339"/>
    </location>
</feature>
<accession>A0A0M3KBS8</accession>
<evidence type="ECO:0000313" key="2">
    <source>
        <dbReference type="EMBL" id="VDK61642.1"/>
    </source>
</evidence>
<organism evidence="4">
    <name type="scientific">Anisakis simplex</name>
    <name type="common">Herring worm</name>
    <dbReference type="NCBI Taxonomy" id="6269"/>
    <lineage>
        <taxon>Eukaryota</taxon>
        <taxon>Metazoa</taxon>
        <taxon>Ecdysozoa</taxon>
        <taxon>Nematoda</taxon>
        <taxon>Chromadorea</taxon>
        <taxon>Rhabditida</taxon>
        <taxon>Spirurina</taxon>
        <taxon>Ascaridomorpha</taxon>
        <taxon>Ascaridoidea</taxon>
        <taxon>Anisakidae</taxon>
        <taxon>Anisakis</taxon>
        <taxon>Anisakis simplex complex</taxon>
    </lineage>
</organism>
<feature type="compositionally biased region" description="Polar residues" evidence="1">
    <location>
        <begin position="346"/>
        <end position="362"/>
    </location>
</feature>
<feature type="region of interest" description="Disordered" evidence="1">
    <location>
        <begin position="224"/>
        <end position="245"/>
    </location>
</feature>
<feature type="region of interest" description="Disordered" evidence="1">
    <location>
        <begin position="1"/>
        <end position="48"/>
    </location>
</feature>
<feature type="region of interest" description="Disordered" evidence="1">
    <location>
        <begin position="308"/>
        <end position="362"/>
    </location>
</feature>
<keyword evidence="3" id="KW-1185">Reference proteome</keyword>